<evidence type="ECO:0000313" key="2">
    <source>
        <dbReference type="EMBL" id="KAH0898308.1"/>
    </source>
</evidence>
<feature type="transmembrane region" description="Helical" evidence="1">
    <location>
        <begin position="96"/>
        <end position="117"/>
    </location>
</feature>
<keyword evidence="3" id="KW-1185">Reference proteome</keyword>
<accession>A0ABQ8B0P6</accession>
<dbReference type="Proteomes" id="UP000824890">
    <property type="component" value="Unassembled WGS sequence"/>
</dbReference>
<reference evidence="2 3" key="1">
    <citation type="submission" date="2021-05" db="EMBL/GenBank/DDBJ databases">
        <title>Genome Assembly of Synthetic Allotetraploid Brassica napus Reveals Homoeologous Exchanges between Subgenomes.</title>
        <authorList>
            <person name="Davis J.T."/>
        </authorList>
    </citation>
    <scope>NUCLEOTIDE SEQUENCE [LARGE SCALE GENOMIC DNA]</scope>
    <source>
        <strain evidence="3">cv. Da-Ae</strain>
        <tissue evidence="2">Seedling</tissue>
    </source>
</reference>
<proteinExistence type="predicted"/>
<organism evidence="2 3">
    <name type="scientific">Brassica napus</name>
    <name type="common">Rape</name>
    <dbReference type="NCBI Taxonomy" id="3708"/>
    <lineage>
        <taxon>Eukaryota</taxon>
        <taxon>Viridiplantae</taxon>
        <taxon>Streptophyta</taxon>
        <taxon>Embryophyta</taxon>
        <taxon>Tracheophyta</taxon>
        <taxon>Spermatophyta</taxon>
        <taxon>Magnoliopsida</taxon>
        <taxon>eudicotyledons</taxon>
        <taxon>Gunneridae</taxon>
        <taxon>Pentapetalae</taxon>
        <taxon>rosids</taxon>
        <taxon>malvids</taxon>
        <taxon>Brassicales</taxon>
        <taxon>Brassicaceae</taxon>
        <taxon>Brassiceae</taxon>
        <taxon>Brassica</taxon>
    </lineage>
</organism>
<name>A0ABQ8B0P6_BRANA</name>
<evidence type="ECO:0008006" key="4">
    <source>
        <dbReference type="Google" id="ProtNLM"/>
    </source>
</evidence>
<keyword evidence="1" id="KW-0472">Membrane</keyword>
<evidence type="ECO:0000256" key="1">
    <source>
        <dbReference type="SAM" id="Phobius"/>
    </source>
</evidence>
<keyword evidence="1" id="KW-0812">Transmembrane</keyword>
<feature type="transmembrane region" description="Helical" evidence="1">
    <location>
        <begin position="20"/>
        <end position="38"/>
    </location>
</feature>
<evidence type="ECO:0000313" key="3">
    <source>
        <dbReference type="Proteomes" id="UP000824890"/>
    </source>
</evidence>
<keyword evidence="1" id="KW-1133">Transmembrane helix</keyword>
<feature type="non-terminal residue" evidence="2">
    <location>
        <position position="1"/>
    </location>
</feature>
<gene>
    <name evidence="2" type="ORF">HID58_047876</name>
</gene>
<protein>
    <recommendedName>
        <fullName evidence="4">Dolichol kinase</fullName>
    </recommendedName>
</protein>
<sequence>PKQVTNLIDAVQPVTASGESIAVVTGCLSLPLLLSLLYHNSFPLSLTRRHTFCCGLLLSSGVAARWFRFLRGLTLRHGSDPARSDFSGGRLCSGGGALVTVASSCLVLMIGSLVLGWRALIFEISASDSFLFLTTNENFRLWVYGELPGGGGDSLLVVSPCRLVRGSFLPMTSFPVIACVASISAVRVWFFGPGPVVLASFYSAGSGGCSGSIINSSLQIRVVIGLVVGVLVVPVGDFGLLEYPGASELQEGGVEVAVCSDWWLVVRQALVRRFRRLDAAPLSSTASFEFWMVSVLSAGGGALW</sequence>
<dbReference type="EMBL" id="JAGKQM010000012">
    <property type="protein sequence ID" value="KAH0898308.1"/>
    <property type="molecule type" value="Genomic_DNA"/>
</dbReference>
<comment type="caution">
    <text evidence="2">The sequence shown here is derived from an EMBL/GenBank/DDBJ whole genome shotgun (WGS) entry which is preliminary data.</text>
</comment>